<dbReference type="InParanoid" id="A0A2V0P8G6"/>
<dbReference type="Proteomes" id="UP000247498">
    <property type="component" value="Unassembled WGS sequence"/>
</dbReference>
<dbReference type="AlphaFoldDB" id="A0A2V0P8G6"/>
<dbReference type="InterPro" id="IPR014729">
    <property type="entry name" value="Rossmann-like_a/b/a_fold"/>
</dbReference>
<evidence type="ECO:0000313" key="9">
    <source>
        <dbReference type="Proteomes" id="UP000247498"/>
    </source>
</evidence>
<evidence type="ECO:0000259" key="7">
    <source>
        <dbReference type="Pfam" id="PF01902"/>
    </source>
</evidence>
<dbReference type="InterPro" id="IPR002761">
    <property type="entry name" value="Diphthami_syn_dom"/>
</dbReference>
<evidence type="ECO:0000256" key="6">
    <source>
        <dbReference type="SAM" id="MobiDB-lite"/>
    </source>
</evidence>
<accession>A0A2V0P8G6</accession>
<dbReference type="STRING" id="307507.A0A2V0P8G6"/>
<feature type="region of interest" description="Disordered" evidence="6">
    <location>
        <begin position="268"/>
        <end position="295"/>
    </location>
</feature>
<keyword evidence="9" id="KW-1185">Reference proteome</keyword>
<dbReference type="EC" id="6.3.1.14" evidence="1"/>
<comment type="caution">
    <text evidence="8">The sequence shown here is derived from an EMBL/GenBank/DDBJ whole genome shotgun (WGS) entry which is preliminary data.</text>
</comment>
<dbReference type="OrthoDB" id="686384at2759"/>
<protein>
    <recommendedName>
        <fullName evidence="2">Diphthine--ammonia ligase</fullName>
        <ecNumber evidence="1">6.3.1.14</ecNumber>
    </recommendedName>
    <alternativeName>
        <fullName evidence="3">Diphthamide synthase</fullName>
    </alternativeName>
    <alternativeName>
        <fullName evidence="4">Diphthamide synthetase</fullName>
    </alternativeName>
</protein>
<evidence type="ECO:0000256" key="4">
    <source>
        <dbReference type="ARBA" id="ARBA00031552"/>
    </source>
</evidence>
<dbReference type="Gene3D" id="3.40.50.620">
    <property type="entry name" value="HUPs"/>
    <property type="match status" value="1"/>
</dbReference>
<reference evidence="8 9" key="1">
    <citation type="journal article" date="2018" name="Sci. Rep.">
        <title>Raphidocelis subcapitata (=Pseudokirchneriella subcapitata) provides an insight into genome evolution and environmental adaptations in the Sphaeropleales.</title>
        <authorList>
            <person name="Suzuki S."/>
            <person name="Yamaguchi H."/>
            <person name="Nakajima N."/>
            <person name="Kawachi M."/>
        </authorList>
    </citation>
    <scope>NUCLEOTIDE SEQUENCE [LARGE SCALE GENOMIC DNA]</scope>
    <source>
        <strain evidence="8 9">NIES-35</strain>
    </source>
</reference>
<dbReference type="EMBL" id="BDRX01000061">
    <property type="protein sequence ID" value="GBF95232.1"/>
    <property type="molecule type" value="Genomic_DNA"/>
</dbReference>
<dbReference type="Gene3D" id="3.90.1490.10">
    <property type="entry name" value="putative n-type atp pyrophosphatase, domain 2"/>
    <property type="match status" value="1"/>
</dbReference>
<dbReference type="SUPFAM" id="SSF52402">
    <property type="entry name" value="Adenine nucleotide alpha hydrolases-like"/>
    <property type="match status" value="1"/>
</dbReference>
<dbReference type="GO" id="GO:0017178">
    <property type="term" value="F:diphthine-ammonia ligase activity"/>
    <property type="evidence" value="ECO:0007669"/>
    <property type="project" value="UniProtKB-EC"/>
</dbReference>
<evidence type="ECO:0000256" key="3">
    <source>
        <dbReference type="ARBA" id="ARBA00029814"/>
    </source>
</evidence>
<sequence length="295" mass="31186">MADARRVQRRRCWLSWSSGKDCCYALKVLREDPSVAVVGLMTSINESADRVAMHGVRARLLQEQADAVGLPVYQIQLPSPCSNEDYEVAMRGALEAAKEAGVEVVAFGDIHLADVRAYREERMAGTGIDTLFPLWGRDTAELARAIINAGIEAILTCVDATKLPPHFAGRRFDAQLLADLPPGVDPCGEGGEFHTLVVSAAGLFDRPLDVLDVLDPRLRVRRGNFVFMDVVPADVDPEDAARDAEKARREAAAADAAAEAAAAAEPAACVGSGAGGGGGGGALDRIHARASGTTK</sequence>
<proteinExistence type="predicted"/>
<evidence type="ECO:0000256" key="1">
    <source>
        <dbReference type="ARBA" id="ARBA00012089"/>
    </source>
</evidence>
<comment type="catalytic activity">
    <reaction evidence="5">
        <text>diphthine-[translation elongation factor 2] + NH4(+) + ATP = diphthamide-[translation elongation factor 2] + AMP + diphosphate + H(+)</text>
        <dbReference type="Rhea" id="RHEA:19753"/>
        <dbReference type="Rhea" id="RHEA-COMP:10172"/>
        <dbReference type="Rhea" id="RHEA-COMP:10174"/>
        <dbReference type="ChEBI" id="CHEBI:15378"/>
        <dbReference type="ChEBI" id="CHEBI:16692"/>
        <dbReference type="ChEBI" id="CHEBI:28938"/>
        <dbReference type="ChEBI" id="CHEBI:30616"/>
        <dbReference type="ChEBI" id="CHEBI:33019"/>
        <dbReference type="ChEBI" id="CHEBI:82696"/>
        <dbReference type="ChEBI" id="CHEBI:456215"/>
        <dbReference type="EC" id="6.3.1.14"/>
    </reaction>
</comment>
<feature type="compositionally biased region" description="Gly residues" evidence="6">
    <location>
        <begin position="272"/>
        <end position="282"/>
    </location>
</feature>
<feature type="domain" description="Diphthamide synthase" evidence="7">
    <location>
        <begin position="16"/>
        <end position="212"/>
    </location>
</feature>
<gene>
    <name evidence="8" type="ORF">Rsub_07947</name>
</gene>
<evidence type="ECO:0000313" key="8">
    <source>
        <dbReference type="EMBL" id="GBF95232.1"/>
    </source>
</evidence>
<name>A0A2V0P8G6_9CHLO</name>
<evidence type="ECO:0000256" key="2">
    <source>
        <dbReference type="ARBA" id="ARBA00018426"/>
    </source>
</evidence>
<dbReference type="Pfam" id="PF01902">
    <property type="entry name" value="Diphthami_syn_2"/>
    <property type="match status" value="1"/>
</dbReference>
<evidence type="ECO:0000256" key="5">
    <source>
        <dbReference type="ARBA" id="ARBA00048108"/>
    </source>
</evidence>
<organism evidence="8 9">
    <name type="scientific">Raphidocelis subcapitata</name>
    <dbReference type="NCBI Taxonomy" id="307507"/>
    <lineage>
        <taxon>Eukaryota</taxon>
        <taxon>Viridiplantae</taxon>
        <taxon>Chlorophyta</taxon>
        <taxon>core chlorophytes</taxon>
        <taxon>Chlorophyceae</taxon>
        <taxon>CS clade</taxon>
        <taxon>Sphaeropleales</taxon>
        <taxon>Selenastraceae</taxon>
        <taxon>Raphidocelis</taxon>
    </lineage>
</organism>
<dbReference type="CDD" id="cd01994">
    <property type="entry name" value="AANH_PF0828-like"/>
    <property type="match status" value="1"/>
</dbReference>